<dbReference type="Proteomes" id="UP000298652">
    <property type="component" value="Chromosome 6"/>
</dbReference>
<feature type="chain" id="PRO_5020952416" description="Knottin scorpion toxin-like domain-containing protein" evidence="1">
    <location>
        <begin position="32"/>
        <end position="90"/>
    </location>
</feature>
<evidence type="ECO:0000313" key="3">
    <source>
        <dbReference type="Proteomes" id="UP000298652"/>
    </source>
</evidence>
<keyword evidence="3" id="KW-1185">Reference proteome</keyword>
<dbReference type="Gramene" id="TKW09653">
    <property type="protein sequence ID" value="TKW09653"/>
    <property type="gene ID" value="SEVIR_6G116832v2"/>
</dbReference>
<dbReference type="AlphaFoldDB" id="A0A4U6U7C0"/>
<dbReference type="EMBL" id="CM016557">
    <property type="protein sequence ID" value="TKW09653.1"/>
    <property type="molecule type" value="Genomic_DNA"/>
</dbReference>
<accession>A0A4U6U7C0</accession>
<dbReference type="OMA" id="SMGIADE"/>
<gene>
    <name evidence="2" type="ORF">SEVIR_6G116832v2</name>
</gene>
<keyword evidence="1" id="KW-0732">Signal</keyword>
<organism evidence="2 3">
    <name type="scientific">Setaria viridis</name>
    <name type="common">Green bristlegrass</name>
    <name type="synonym">Setaria italica subsp. viridis</name>
    <dbReference type="NCBI Taxonomy" id="4556"/>
    <lineage>
        <taxon>Eukaryota</taxon>
        <taxon>Viridiplantae</taxon>
        <taxon>Streptophyta</taxon>
        <taxon>Embryophyta</taxon>
        <taxon>Tracheophyta</taxon>
        <taxon>Spermatophyta</taxon>
        <taxon>Magnoliopsida</taxon>
        <taxon>Liliopsida</taxon>
        <taxon>Poales</taxon>
        <taxon>Poaceae</taxon>
        <taxon>PACMAD clade</taxon>
        <taxon>Panicoideae</taxon>
        <taxon>Panicodae</taxon>
        <taxon>Paniceae</taxon>
        <taxon>Cenchrinae</taxon>
        <taxon>Setaria</taxon>
    </lineage>
</organism>
<evidence type="ECO:0000256" key="1">
    <source>
        <dbReference type="SAM" id="SignalP"/>
    </source>
</evidence>
<evidence type="ECO:0000313" key="2">
    <source>
        <dbReference type="EMBL" id="TKW09653.1"/>
    </source>
</evidence>
<proteinExistence type="predicted"/>
<feature type="signal peptide" evidence="1">
    <location>
        <begin position="1"/>
        <end position="31"/>
    </location>
</feature>
<protein>
    <recommendedName>
        <fullName evidence="4">Knottin scorpion toxin-like domain-containing protein</fullName>
    </recommendedName>
</protein>
<reference evidence="2" key="1">
    <citation type="submission" date="2019-03" db="EMBL/GenBank/DDBJ databases">
        <title>WGS assembly of Setaria viridis.</title>
        <authorList>
            <person name="Huang P."/>
            <person name="Jenkins J."/>
            <person name="Grimwood J."/>
            <person name="Barry K."/>
            <person name="Healey A."/>
            <person name="Mamidi S."/>
            <person name="Sreedasyam A."/>
            <person name="Shu S."/>
            <person name="Feldman M."/>
            <person name="Wu J."/>
            <person name="Yu Y."/>
            <person name="Chen C."/>
            <person name="Johnson J."/>
            <person name="Rokhsar D."/>
            <person name="Baxter I."/>
            <person name="Schmutz J."/>
            <person name="Brutnell T."/>
            <person name="Kellogg E."/>
        </authorList>
    </citation>
    <scope>NUCLEOTIDE SEQUENCE [LARGE SCALE GENOMIC DNA]</scope>
</reference>
<sequence length="90" mass="9706">MASAASTLHQKDVVAVCLMMILLSTGPSAMAYIQPNCTADCDAACRAYGQAACRSNNGAWCQKLQECEDQIYFPCCVTCNKRCNSTPIQC</sequence>
<name>A0A4U6U7C0_SETVI</name>
<evidence type="ECO:0008006" key="4">
    <source>
        <dbReference type="Google" id="ProtNLM"/>
    </source>
</evidence>